<dbReference type="EMBL" id="BMJE01000002">
    <property type="protein sequence ID" value="GGB71186.1"/>
    <property type="molecule type" value="Genomic_DNA"/>
</dbReference>
<sequence>MLAVLRKAPPEKMECYPIGLFKNQELSGIALLQYIDLNNVKTFKEEKATFCLKDYLFKTFTSKVVIAGNNTITGQNAYIFTDKIAETDGLHLLQQALVALKKRYDKKGEKINLISVKDFTAPELPDFKTAGYKNYYQFCTQPNMIFYVRNNWQCIEDYITDLNPKYRKQYNRARKKGSGLIKKELNATAIKIHEKEIHNLYMTVANKASFNTFYLPENHFEVLKNELNDHFHFYGYYLDNKMIGFSTLIRNDSEIASYFLGYNDTIQKDKMLYLNMLYDMVDYGIKYNFKQVVFARSAMEIKSSVGAEAIETFGIIKHTNPLINIFTGKLFKYFEPEIAWKKRSPFK</sequence>
<name>A0ABQ1JKC2_9FLAO</name>
<protein>
    <recommendedName>
        <fullName evidence="3">GNAT family N-acetyltransferase</fullName>
    </recommendedName>
</protein>
<keyword evidence="2" id="KW-1185">Reference proteome</keyword>
<accession>A0ABQ1JKC2</accession>
<reference evidence="2" key="1">
    <citation type="journal article" date="2019" name="Int. J. Syst. Evol. Microbiol.">
        <title>The Global Catalogue of Microorganisms (GCM) 10K type strain sequencing project: providing services to taxonomists for standard genome sequencing and annotation.</title>
        <authorList>
            <consortium name="The Broad Institute Genomics Platform"/>
            <consortium name="The Broad Institute Genome Sequencing Center for Infectious Disease"/>
            <person name="Wu L."/>
            <person name="Ma J."/>
        </authorList>
    </citation>
    <scope>NUCLEOTIDE SEQUENCE [LARGE SCALE GENOMIC DNA]</scope>
    <source>
        <strain evidence="2">CGMCC 1.15461</strain>
    </source>
</reference>
<comment type="caution">
    <text evidence="1">The sequence shown here is derived from an EMBL/GenBank/DDBJ whole genome shotgun (WGS) entry which is preliminary data.</text>
</comment>
<dbReference type="Gene3D" id="3.40.630.30">
    <property type="match status" value="1"/>
</dbReference>
<gene>
    <name evidence="1" type="ORF">GCM10007424_09000</name>
</gene>
<dbReference type="InterPro" id="IPR016181">
    <property type="entry name" value="Acyl_CoA_acyltransferase"/>
</dbReference>
<evidence type="ECO:0000313" key="2">
    <source>
        <dbReference type="Proteomes" id="UP000615760"/>
    </source>
</evidence>
<evidence type="ECO:0008006" key="3">
    <source>
        <dbReference type="Google" id="ProtNLM"/>
    </source>
</evidence>
<dbReference type="SUPFAM" id="SSF55729">
    <property type="entry name" value="Acyl-CoA N-acyltransferases (Nat)"/>
    <property type="match status" value="1"/>
</dbReference>
<evidence type="ECO:0000313" key="1">
    <source>
        <dbReference type="EMBL" id="GGB71186.1"/>
    </source>
</evidence>
<proteinExistence type="predicted"/>
<organism evidence="1 2">
    <name type="scientific">Flavobacterium suaedae</name>
    <dbReference type="NCBI Taxonomy" id="1767027"/>
    <lineage>
        <taxon>Bacteria</taxon>
        <taxon>Pseudomonadati</taxon>
        <taxon>Bacteroidota</taxon>
        <taxon>Flavobacteriia</taxon>
        <taxon>Flavobacteriales</taxon>
        <taxon>Flavobacteriaceae</taxon>
        <taxon>Flavobacterium</taxon>
    </lineage>
</organism>
<dbReference type="Proteomes" id="UP000615760">
    <property type="component" value="Unassembled WGS sequence"/>
</dbReference>